<protein>
    <recommendedName>
        <fullName evidence="3">DUF4283 domain-containing protein</fullName>
    </recommendedName>
</protein>
<dbReference type="PANTHER" id="PTHR34427:SF5">
    <property type="entry name" value="DUF4283 DOMAIN-CONTAINING PROTEIN"/>
    <property type="match status" value="1"/>
</dbReference>
<comment type="caution">
    <text evidence="1">The sequence shown here is derived from an EMBL/GenBank/DDBJ whole genome shotgun (WGS) entry which is preliminary data.</text>
</comment>
<gene>
    <name evidence="1" type="ORF">Tsubulata_038144</name>
</gene>
<dbReference type="PANTHER" id="PTHR34427">
    <property type="entry name" value="DUF4283 DOMAIN PROTEIN"/>
    <property type="match status" value="1"/>
</dbReference>
<evidence type="ECO:0008006" key="3">
    <source>
        <dbReference type="Google" id="ProtNLM"/>
    </source>
</evidence>
<name>A0A9Q0FTX6_9ROSI</name>
<keyword evidence="2" id="KW-1185">Reference proteome</keyword>
<evidence type="ECO:0000313" key="1">
    <source>
        <dbReference type="EMBL" id="KAJ4837566.1"/>
    </source>
</evidence>
<reference evidence="1" key="2">
    <citation type="journal article" date="2023" name="Plants (Basel)">
        <title>Annotation of the Turnera subulata (Passifloraceae) Draft Genome Reveals the S-Locus Evolved after the Divergence of Turneroideae from Passifloroideae in a Stepwise Manner.</title>
        <authorList>
            <person name="Henning P.M."/>
            <person name="Roalson E.H."/>
            <person name="Mir W."/>
            <person name="McCubbin A.G."/>
            <person name="Shore J.S."/>
        </authorList>
    </citation>
    <scope>NUCLEOTIDE SEQUENCE</scope>
    <source>
        <strain evidence="1">F60SS</strain>
    </source>
</reference>
<evidence type="ECO:0000313" key="2">
    <source>
        <dbReference type="Proteomes" id="UP001141552"/>
    </source>
</evidence>
<dbReference type="Proteomes" id="UP001141552">
    <property type="component" value="Unassembled WGS sequence"/>
</dbReference>
<sequence>MVETVIPLGGTSFLIRFCSTKAMHMLLSNKPEVVEHLFCEFREWKSDDAACNHLCWVLIKGTPPYAWSEDFFKLISMKMGVMVDWSSESRSKVRFDVAEVLILTSSMRFIDYVFSLSISGKNYEIGVVESQYNSLDWEWSHDRLPFTAKGGVVVQEPSCPHEVEPSVSRA</sequence>
<accession>A0A9Q0FTX6</accession>
<reference evidence="1" key="1">
    <citation type="submission" date="2022-02" db="EMBL/GenBank/DDBJ databases">
        <authorList>
            <person name="Henning P.M."/>
            <person name="McCubbin A.G."/>
            <person name="Shore J.S."/>
        </authorList>
    </citation>
    <scope>NUCLEOTIDE SEQUENCE</scope>
    <source>
        <strain evidence="1">F60SS</strain>
        <tissue evidence="1">Leaves</tissue>
    </source>
</reference>
<proteinExistence type="predicted"/>
<dbReference type="AlphaFoldDB" id="A0A9Q0FTX6"/>
<dbReference type="OrthoDB" id="1722780at2759"/>
<organism evidence="1 2">
    <name type="scientific">Turnera subulata</name>
    <dbReference type="NCBI Taxonomy" id="218843"/>
    <lineage>
        <taxon>Eukaryota</taxon>
        <taxon>Viridiplantae</taxon>
        <taxon>Streptophyta</taxon>
        <taxon>Embryophyta</taxon>
        <taxon>Tracheophyta</taxon>
        <taxon>Spermatophyta</taxon>
        <taxon>Magnoliopsida</taxon>
        <taxon>eudicotyledons</taxon>
        <taxon>Gunneridae</taxon>
        <taxon>Pentapetalae</taxon>
        <taxon>rosids</taxon>
        <taxon>fabids</taxon>
        <taxon>Malpighiales</taxon>
        <taxon>Passifloraceae</taxon>
        <taxon>Turnera</taxon>
    </lineage>
</organism>
<dbReference type="EMBL" id="JAKUCV010003798">
    <property type="protein sequence ID" value="KAJ4837566.1"/>
    <property type="molecule type" value="Genomic_DNA"/>
</dbReference>